<name>A0A5J4VJK5_9EUKA</name>
<dbReference type="Proteomes" id="UP000324800">
    <property type="component" value="Unassembled WGS sequence"/>
</dbReference>
<accession>A0A5J4VJK5</accession>
<reference evidence="2 3" key="1">
    <citation type="submission" date="2019-03" db="EMBL/GenBank/DDBJ databases">
        <title>Single cell metagenomics reveals metabolic interactions within the superorganism composed of flagellate Streblomastix strix and complex community of Bacteroidetes bacteria on its surface.</title>
        <authorList>
            <person name="Treitli S.C."/>
            <person name="Kolisko M."/>
            <person name="Husnik F."/>
            <person name="Keeling P."/>
            <person name="Hampl V."/>
        </authorList>
    </citation>
    <scope>NUCLEOTIDE SEQUENCE [LARGE SCALE GENOMIC DNA]</scope>
    <source>
        <strain evidence="2">ST1C</strain>
    </source>
</reference>
<evidence type="ECO:0000256" key="1">
    <source>
        <dbReference type="SAM" id="MobiDB-lite"/>
    </source>
</evidence>
<gene>
    <name evidence="2" type="ORF">EZS28_021731</name>
</gene>
<proteinExistence type="predicted"/>
<dbReference type="EMBL" id="SNRW01006614">
    <property type="protein sequence ID" value="KAA6382741.1"/>
    <property type="molecule type" value="Genomic_DNA"/>
</dbReference>
<comment type="caution">
    <text evidence="2">The sequence shown here is derived from an EMBL/GenBank/DDBJ whole genome shotgun (WGS) entry which is preliminary data.</text>
</comment>
<feature type="region of interest" description="Disordered" evidence="1">
    <location>
        <begin position="166"/>
        <end position="185"/>
    </location>
</feature>
<organism evidence="2 3">
    <name type="scientific">Streblomastix strix</name>
    <dbReference type="NCBI Taxonomy" id="222440"/>
    <lineage>
        <taxon>Eukaryota</taxon>
        <taxon>Metamonada</taxon>
        <taxon>Preaxostyla</taxon>
        <taxon>Oxymonadida</taxon>
        <taxon>Streblomastigidae</taxon>
        <taxon>Streblomastix</taxon>
    </lineage>
</organism>
<feature type="non-terminal residue" evidence="2">
    <location>
        <position position="1"/>
    </location>
</feature>
<evidence type="ECO:0000313" key="2">
    <source>
        <dbReference type="EMBL" id="KAA6382741.1"/>
    </source>
</evidence>
<evidence type="ECO:0008006" key="4">
    <source>
        <dbReference type="Google" id="ProtNLM"/>
    </source>
</evidence>
<protein>
    <recommendedName>
        <fullName evidence="4">SPRY domain-containing protein</fullName>
    </recommendedName>
</protein>
<evidence type="ECO:0000313" key="3">
    <source>
        <dbReference type="Proteomes" id="UP000324800"/>
    </source>
</evidence>
<dbReference type="AlphaFoldDB" id="A0A5J4VJK5"/>
<sequence>QSDEKISRCGSKALGDLIEENEIIRHSLLSTGFAQIVLHILSLGTLTQQSFSSSSTSSSSSQTDSLVPLHVKYGVLNVLFKFVTTAEGLEPLSILIPILEQMKTNEEQELKNKAIKIVGQLQIEGITAFSSSSSKEKDEKIQSLEEVNKHKDEEILREQQEKERINQELLSERQEKEKERKRANEAESKILILEQEKNILNQENSKFKENQQEIKIQSPQDLPVTIINSDPTNYSFVDNGGKKQINKNQQNYSAISLTQVMENGIFSLDGKFSSNEEWGCIGIVQDSYSIPAGANPNKSPQQEHLVTYHGPYHGGGTVSCKGKTVSGNKPIPCSNTVRAEYDSEKGTLIYFVNSVQQPVYVTGIKEKVRFIIQMYSVGTSFTDISLKKLSTPTSDHVENEQAVQW</sequence>